<evidence type="ECO:0000313" key="2">
    <source>
        <dbReference type="EMBL" id="KXG37928.2"/>
    </source>
</evidence>
<sequence length="177" mass="18990">MATADPHRPLSQAGHAACACCGAGERRAIAGCFAGGAAGVLLARRALSPTERAHEVSRASPPLHYTYAGHGHSIVARTKPTPADTWGPRTERAHVSSASVLRQTRCHPSHTRCLLHPRPAPPPHHALCRKGFSSTPLFNPRRTVIGEVRPGEERNPVPPTTRNNKNPSPPRLHSPQP</sequence>
<reference evidence="2 3" key="1">
    <citation type="journal article" date="2009" name="Nature">
        <title>The Sorghum bicolor genome and the diversification of grasses.</title>
        <authorList>
            <person name="Paterson A.H."/>
            <person name="Bowers J.E."/>
            <person name="Bruggmann R."/>
            <person name="Dubchak I."/>
            <person name="Grimwood J."/>
            <person name="Gundlach H."/>
            <person name="Haberer G."/>
            <person name="Hellsten U."/>
            <person name="Mitros T."/>
            <person name="Poliakov A."/>
            <person name="Schmutz J."/>
            <person name="Spannagl M."/>
            <person name="Tang H."/>
            <person name="Wang X."/>
            <person name="Wicker T."/>
            <person name="Bharti A.K."/>
            <person name="Chapman J."/>
            <person name="Feltus F.A."/>
            <person name="Gowik U."/>
            <person name="Grigoriev I.V."/>
            <person name="Lyons E."/>
            <person name="Maher C.A."/>
            <person name="Martis M."/>
            <person name="Narechania A."/>
            <person name="Otillar R.P."/>
            <person name="Penning B.W."/>
            <person name="Salamov A.A."/>
            <person name="Wang Y."/>
            <person name="Zhang L."/>
            <person name="Carpita N.C."/>
            <person name="Freeling M."/>
            <person name="Gingle A.R."/>
            <person name="Hash C.T."/>
            <person name="Keller B."/>
            <person name="Klein P."/>
            <person name="Kresovich S."/>
            <person name="McCann M.C."/>
            <person name="Ming R."/>
            <person name="Peterson D.G."/>
            <person name="Mehboob-ur-Rahman"/>
            <person name="Ware D."/>
            <person name="Westhoff P."/>
            <person name="Mayer K.F."/>
            <person name="Messing J."/>
            <person name="Rokhsar D.S."/>
        </authorList>
    </citation>
    <scope>NUCLEOTIDE SEQUENCE [LARGE SCALE GENOMIC DNA]</scope>
    <source>
        <strain evidence="3">cv. BTx623</strain>
    </source>
</reference>
<proteinExistence type="predicted"/>
<dbReference type="EMBL" id="CM000760">
    <property type="protein sequence ID" value="KXG37928.2"/>
    <property type="molecule type" value="Genomic_DNA"/>
</dbReference>
<feature type="region of interest" description="Disordered" evidence="1">
    <location>
        <begin position="138"/>
        <end position="177"/>
    </location>
</feature>
<reference evidence="3" key="2">
    <citation type="journal article" date="2018" name="Plant J.">
        <title>The Sorghum bicolor reference genome: improved assembly, gene annotations, a transcriptome atlas, and signatures of genome organization.</title>
        <authorList>
            <person name="McCormick R.F."/>
            <person name="Truong S.K."/>
            <person name="Sreedasyam A."/>
            <person name="Jenkins J."/>
            <person name="Shu S."/>
            <person name="Sims D."/>
            <person name="Kennedy M."/>
            <person name="Amirebrahimi M."/>
            <person name="Weers B.D."/>
            <person name="McKinley B."/>
            <person name="Mattison A."/>
            <person name="Morishige D.T."/>
            <person name="Grimwood J."/>
            <person name="Schmutz J."/>
            <person name="Mullet J.E."/>
        </authorList>
    </citation>
    <scope>NUCLEOTIDE SEQUENCE [LARGE SCALE GENOMIC DNA]</scope>
    <source>
        <strain evidence="3">cv. BTx623</strain>
    </source>
</reference>
<feature type="compositionally biased region" description="Pro residues" evidence="1">
    <location>
        <begin position="167"/>
        <end position="177"/>
    </location>
</feature>
<gene>
    <name evidence="2" type="ORF">SORBI_3001G152150</name>
</gene>
<accession>A0A1B6QJ29</accession>
<dbReference type="Proteomes" id="UP000000768">
    <property type="component" value="Chromosome 1"/>
</dbReference>
<protein>
    <submittedName>
        <fullName evidence="2">Uncharacterized protein</fullName>
    </submittedName>
</protein>
<dbReference type="AlphaFoldDB" id="A0A1B6QJ29"/>
<organism evidence="2 3">
    <name type="scientific">Sorghum bicolor</name>
    <name type="common">Sorghum</name>
    <name type="synonym">Sorghum vulgare</name>
    <dbReference type="NCBI Taxonomy" id="4558"/>
    <lineage>
        <taxon>Eukaryota</taxon>
        <taxon>Viridiplantae</taxon>
        <taxon>Streptophyta</taxon>
        <taxon>Embryophyta</taxon>
        <taxon>Tracheophyta</taxon>
        <taxon>Spermatophyta</taxon>
        <taxon>Magnoliopsida</taxon>
        <taxon>Liliopsida</taxon>
        <taxon>Poales</taxon>
        <taxon>Poaceae</taxon>
        <taxon>PACMAD clade</taxon>
        <taxon>Panicoideae</taxon>
        <taxon>Andropogonodae</taxon>
        <taxon>Andropogoneae</taxon>
        <taxon>Sorghinae</taxon>
        <taxon>Sorghum</taxon>
    </lineage>
</organism>
<evidence type="ECO:0000256" key="1">
    <source>
        <dbReference type="SAM" id="MobiDB-lite"/>
    </source>
</evidence>
<name>A0A1B6QJ29_SORBI</name>
<dbReference type="InParanoid" id="A0A1B6QJ29"/>
<evidence type="ECO:0000313" key="3">
    <source>
        <dbReference type="Proteomes" id="UP000000768"/>
    </source>
</evidence>
<keyword evidence="3" id="KW-1185">Reference proteome</keyword>
<dbReference type="Gramene" id="KXG37928">
    <property type="protein sequence ID" value="KXG37928"/>
    <property type="gene ID" value="SORBI_3001G152150"/>
</dbReference>